<dbReference type="GO" id="GO:0003700">
    <property type="term" value="F:DNA-binding transcription factor activity"/>
    <property type="evidence" value="ECO:0007669"/>
    <property type="project" value="TreeGrafter"/>
</dbReference>
<evidence type="ECO:0000256" key="3">
    <source>
        <dbReference type="ARBA" id="ARBA00023163"/>
    </source>
</evidence>
<dbReference type="SUPFAM" id="SSF53822">
    <property type="entry name" value="Periplasmic binding protein-like I"/>
    <property type="match status" value="1"/>
</dbReference>
<dbReference type="Gene3D" id="1.10.260.40">
    <property type="entry name" value="lambda repressor-like DNA-binding domains"/>
    <property type="match status" value="1"/>
</dbReference>
<dbReference type="InterPro" id="IPR028082">
    <property type="entry name" value="Peripla_BP_I"/>
</dbReference>
<dbReference type="SUPFAM" id="SSF47413">
    <property type="entry name" value="lambda repressor-like DNA-binding domains"/>
    <property type="match status" value="1"/>
</dbReference>
<dbReference type="AlphaFoldDB" id="A0A1J5RKK7"/>
<dbReference type="GO" id="GO:0000976">
    <property type="term" value="F:transcription cis-regulatory region binding"/>
    <property type="evidence" value="ECO:0007669"/>
    <property type="project" value="TreeGrafter"/>
</dbReference>
<evidence type="ECO:0000256" key="2">
    <source>
        <dbReference type="ARBA" id="ARBA00023125"/>
    </source>
</evidence>
<dbReference type="SMART" id="SM00354">
    <property type="entry name" value="HTH_LACI"/>
    <property type="match status" value="1"/>
</dbReference>
<dbReference type="InterPro" id="IPR000843">
    <property type="entry name" value="HTH_LacI"/>
</dbReference>
<keyword evidence="1" id="KW-0805">Transcription regulation</keyword>
<sequence>MANLGESGIAPRVTLRDVARVAAVHVSTVSLALRDSPLLRASTRLRVQGIARELGYTRDSNLDALVAYRDQLRRMRNPTVIGYITNWDAPIEQVPHHRGYLAGAVAKAREIGFRIEHFSLCRDGISPQRLNQILVARGIRAIILSSFYRRIQRLELDWSRFSAVRIESQPEWPSLPTVSVNHLQVIKEIVGRVYALGYRRPGFMLGEDWSSLVDHEWEMGFSWAQRVLPEQCRIPPFFFLNMPCGSRRRYRFREWFERYRPDVLLAPHWAVEERRADFDLKVPRDVAVADPFLEVRHPSYAGMVCNLAAVGANAVTTVAGLFLANQRGIPDIPVRCYVHSFWSEGASCPERLSLRRETGD</sequence>
<proteinExistence type="predicted"/>
<name>A0A1J5RKK7_9ZZZZ</name>
<keyword evidence="3" id="KW-0804">Transcription</keyword>
<evidence type="ECO:0000259" key="4">
    <source>
        <dbReference type="PROSITE" id="PS50932"/>
    </source>
</evidence>
<dbReference type="PANTHER" id="PTHR30146">
    <property type="entry name" value="LACI-RELATED TRANSCRIPTIONAL REPRESSOR"/>
    <property type="match status" value="1"/>
</dbReference>
<comment type="caution">
    <text evidence="5">The sequence shown here is derived from an EMBL/GenBank/DDBJ whole genome shotgun (WGS) entry which is preliminary data.</text>
</comment>
<dbReference type="Gene3D" id="3.40.50.2300">
    <property type="match status" value="2"/>
</dbReference>
<dbReference type="InterPro" id="IPR010982">
    <property type="entry name" value="Lambda_DNA-bd_dom_sf"/>
</dbReference>
<evidence type="ECO:0000313" key="5">
    <source>
        <dbReference type="EMBL" id="OIQ90075.1"/>
    </source>
</evidence>
<dbReference type="Pfam" id="PF00356">
    <property type="entry name" value="LacI"/>
    <property type="match status" value="1"/>
</dbReference>
<keyword evidence="2 5" id="KW-0238">DNA-binding</keyword>
<accession>A0A1J5RKK7</accession>
<reference evidence="5" key="1">
    <citation type="submission" date="2016-10" db="EMBL/GenBank/DDBJ databases">
        <title>Sequence of Gallionella enrichment culture.</title>
        <authorList>
            <person name="Poehlein A."/>
            <person name="Muehling M."/>
            <person name="Daniel R."/>
        </authorList>
    </citation>
    <scope>NUCLEOTIDE SEQUENCE</scope>
</reference>
<organism evidence="5">
    <name type="scientific">mine drainage metagenome</name>
    <dbReference type="NCBI Taxonomy" id="410659"/>
    <lineage>
        <taxon>unclassified sequences</taxon>
        <taxon>metagenomes</taxon>
        <taxon>ecological metagenomes</taxon>
    </lineage>
</organism>
<protein>
    <submittedName>
        <fullName evidence="5">DNA-binding transcriptional regulator GalS</fullName>
    </submittedName>
</protein>
<evidence type="ECO:0000256" key="1">
    <source>
        <dbReference type="ARBA" id="ARBA00023015"/>
    </source>
</evidence>
<feature type="domain" description="HTH lacI-type" evidence="4">
    <location>
        <begin position="13"/>
        <end position="67"/>
    </location>
</feature>
<dbReference type="PROSITE" id="PS50932">
    <property type="entry name" value="HTH_LACI_2"/>
    <property type="match status" value="1"/>
</dbReference>
<dbReference type="EMBL" id="MLJW01000305">
    <property type="protein sequence ID" value="OIQ90075.1"/>
    <property type="molecule type" value="Genomic_DNA"/>
</dbReference>
<dbReference type="CDD" id="cd01392">
    <property type="entry name" value="HTH_LacI"/>
    <property type="match status" value="1"/>
</dbReference>
<dbReference type="PANTHER" id="PTHR30146:SF109">
    <property type="entry name" value="HTH-TYPE TRANSCRIPTIONAL REGULATOR GALS"/>
    <property type="match status" value="1"/>
</dbReference>
<gene>
    <name evidence="5" type="ORF">GALL_280300</name>
</gene>